<dbReference type="CDD" id="cd00121">
    <property type="entry name" value="MATH"/>
    <property type="match status" value="2"/>
</dbReference>
<dbReference type="PANTHER" id="PTHR46162:SF43">
    <property type="entry name" value="TRAF-LIKE FAMILY PROTEIN"/>
    <property type="match status" value="1"/>
</dbReference>
<dbReference type="SMART" id="SM00061">
    <property type="entry name" value="MATH"/>
    <property type="match status" value="2"/>
</dbReference>
<evidence type="ECO:0000313" key="4">
    <source>
        <dbReference type="EMBL" id="CAA7022498.1"/>
    </source>
</evidence>
<reference evidence="4" key="1">
    <citation type="submission" date="2020-01" db="EMBL/GenBank/DDBJ databases">
        <authorList>
            <person name="Mishra B."/>
        </authorList>
    </citation>
    <scope>NUCLEOTIDE SEQUENCE [LARGE SCALE GENOMIC DNA]</scope>
</reference>
<dbReference type="PROSITE" id="PS51257">
    <property type="entry name" value="PROKAR_LIPOPROTEIN"/>
    <property type="match status" value="1"/>
</dbReference>
<dbReference type="Gene3D" id="2.60.210.10">
    <property type="entry name" value="Apoptosis, Tumor Necrosis Factor Receptor Associated Protein 2, Chain A"/>
    <property type="match status" value="2"/>
</dbReference>
<dbReference type="AlphaFoldDB" id="A0A6D2I726"/>
<organism evidence="4 5">
    <name type="scientific">Microthlaspi erraticum</name>
    <dbReference type="NCBI Taxonomy" id="1685480"/>
    <lineage>
        <taxon>Eukaryota</taxon>
        <taxon>Viridiplantae</taxon>
        <taxon>Streptophyta</taxon>
        <taxon>Embryophyta</taxon>
        <taxon>Tracheophyta</taxon>
        <taxon>Spermatophyta</taxon>
        <taxon>Magnoliopsida</taxon>
        <taxon>eudicotyledons</taxon>
        <taxon>Gunneridae</taxon>
        <taxon>Pentapetalae</taxon>
        <taxon>rosids</taxon>
        <taxon>malvids</taxon>
        <taxon>Brassicales</taxon>
        <taxon>Brassicaceae</taxon>
        <taxon>Coluteocarpeae</taxon>
        <taxon>Microthlaspi</taxon>
    </lineage>
</organism>
<dbReference type="EMBL" id="CACVBM020000699">
    <property type="protein sequence ID" value="CAA7022498.1"/>
    <property type="molecule type" value="Genomic_DNA"/>
</dbReference>
<dbReference type="InterPro" id="IPR002083">
    <property type="entry name" value="MATH/TRAF_dom"/>
</dbReference>
<protein>
    <recommendedName>
        <fullName evidence="3">MATH domain-containing protein</fullName>
    </recommendedName>
</protein>
<feature type="domain" description="MATH" evidence="3">
    <location>
        <begin position="242"/>
        <end position="369"/>
    </location>
</feature>
<name>A0A6D2I726_9BRAS</name>
<dbReference type="PANTHER" id="PTHR46162">
    <property type="entry name" value="TRAF-LIKE FAMILY PROTEIN"/>
    <property type="match status" value="1"/>
</dbReference>
<accession>A0A6D2I726</accession>
<evidence type="ECO:0000256" key="1">
    <source>
        <dbReference type="SAM" id="MobiDB-lite"/>
    </source>
</evidence>
<sequence>MTSHYRNTTSVVYLLLCLFITSASCGSSFIRQFTDDFNANLQQAEGNGVGPNPDLEEAHYLDTHEEVTSRDHKVSASSTVKGMRDRPPSSYSLKMESFNTLLKSTSIDSYESRPFSVGGYNWTLVVYPTGNKKDNGAGYLSLYVAVDKSIFVAARKEVYADLRFYIFNNNERQYFTIQDTNVWRFNAFKTMWGFSQVIPVETFKDSKNGYLYDGDHCEFGVDVTIPTTYETSELFTLYNFNSERYTYVLPGFSTLLKNDYFSDVFSMGGRRWTIRVFPTGYDGKFLSMFLRLDEKQKFVPYEKMYVRAQLRVLNQLQFSNREKTLEVWFAAPGYGYSGWGYNEFIPLSDLKDLSKGFVVKDALKFQVQLDALSLTKYFPN</sequence>
<keyword evidence="5" id="KW-1185">Reference proteome</keyword>
<comment type="caution">
    <text evidence="4">The sequence shown here is derived from an EMBL/GenBank/DDBJ whole genome shotgun (WGS) entry which is preliminary data.</text>
</comment>
<proteinExistence type="predicted"/>
<dbReference type="Pfam" id="PF22486">
    <property type="entry name" value="MATH_2"/>
    <property type="match status" value="2"/>
</dbReference>
<feature type="region of interest" description="Disordered" evidence="1">
    <location>
        <begin position="70"/>
        <end position="89"/>
    </location>
</feature>
<dbReference type="OrthoDB" id="192247at2759"/>
<dbReference type="SUPFAM" id="SSF49599">
    <property type="entry name" value="TRAF domain-like"/>
    <property type="match status" value="2"/>
</dbReference>
<evidence type="ECO:0000313" key="5">
    <source>
        <dbReference type="Proteomes" id="UP000467841"/>
    </source>
</evidence>
<dbReference type="InterPro" id="IPR008974">
    <property type="entry name" value="TRAF-like"/>
</dbReference>
<feature type="domain" description="MATH" evidence="3">
    <location>
        <begin position="88"/>
        <end position="223"/>
    </location>
</feature>
<gene>
    <name evidence="4" type="ORF">MERR_LOCUS9733</name>
</gene>
<evidence type="ECO:0000259" key="3">
    <source>
        <dbReference type="PROSITE" id="PS50144"/>
    </source>
</evidence>
<dbReference type="Proteomes" id="UP000467841">
    <property type="component" value="Unassembled WGS sequence"/>
</dbReference>
<evidence type="ECO:0000256" key="2">
    <source>
        <dbReference type="SAM" id="SignalP"/>
    </source>
</evidence>
<keyword evidence="2" id="KW-0732">Signal</keyword>
<feature type="signal peptide" evidence="2">
    <location>
        <begin position="1"/>
        <end position="25"/>
    </location>
</feature>
<feature type="chain" id="PRO_5025560863" description="MATH domain-containing protein" evidence="2">
    <location>
        <begin position="26"/>
        <end position="380"/>
    </location>
</feature>
<dbReference type="PROSITE" id="PS50144">
    <property type="entry name" value="MATH"/>
    <property type="match status" value="2"/>
</dbReference>